<evidence type="ECO:0000256" key="4">
    <source>
        <dbReference type="ARBA" id="ARBA00022771"/>
    </source>
</evidence>
<feature type="domain" description="B box-type" evidence="10">
    <location>
        <begin position="43"/>
        <end position="90"/>
    </location>
</feature>
<evidence type="ECO:0000256" key="9">
    <source>
        <dbReference type="SAM" id="MobiDB-lite"/>
    </source>
</evidence>
<evidence type="ECO:0000256" key="2">
    <source>
        <dbReference type="ARBA" id="ARBA00010024"/>
    </source>
</evidence>
<dbReference type="GO" id="GO:2000028">
    <property type="term" value="P:regulation of photoperiodism, flowering"/>
    <property type="evidence" value="ECO:0007669"/>
    <property type="project" value="TreeGrafter"/>
</dbReference>
<evidence type="ECO:0000259" key="11">
    <source>
        <dbReference type="PROSITE" id="PS51017"/>
    </source>
</evidence>
<evidence type="ECO:0000256" key="5">
    <source>
        <dbReference type="ARBA" id="ARBA00022833"/>
    </source>
</evidence>
<evidence type="ECO:0000256" key="8">
    <source>
        <dbReference type="PROSITE-ProRule" id="PRU00357"/>
    </source>
</evidence>
<dbReference type="Proteomes" id="UP000634136">
    <property type="component" value="Unassembled WGS sequence"/>
</dbReference>
<gene>
    <name evidence="12" type="ORF">G2W53_007057</name>
</gene>
<dbReference type="GO" id="GO:0003700">
    <property type="term" value="F:DNA-binding transcription factor activity"/>
    <property type="evidence" value="ECO:0007669"/>
    <property type="project" value="TreeGrafter"/>
</dbReference>
<dbReference type="Pfam" id="PF06203">
    <property type="entry name" value="CCT"/>
    <property type="match status" value="1"/>
</dbReference>
<dbReference type="AlphaFoldDB" id="A0A835CFA6"/>
<dbReference type="InterPro" id="IPR045281">
    <property type="entry name" value="CONSTANS-like"/>
</dbReference>
<evidence type="ECO:0000313" key="12">
    <source>
        <dbReference type="EMBL" id="KAF7838575.1"/>
    </source>
</evidence>
<dbReference type="InterPro" id="IPR010402">
    <property type="entry name" value="CCT_domain"/>
</dbReference>
<feature type="domain" description="CCT" evidence="11">
    <location>
        <begin position="229"/>
        <end position="271"/>
    </location>
</feature>
<keyword evidence="3" id="KW-0479">Metal-binding</keyword>
<dbReference type="PANTHER" id="PTHR31319">
    <property type="entry name" value="ZINC FINGER PROTEIN CONSTANS-LIKE 4"/>
    <property type="match status" value="1"/>
</dbReference>
<dbReference type="GO" id="GO:0008270">
    <property type="term" value="F:zinc ion binding"/>
    <property type="evidence" value="ECO:0007669"/>
    <property type="project" value="UniProtKB-KW"/>
</dbReference>
<dbReference type="InterPro" id="IPR000315">
    <property type="entry name" value="Znf_B-box"/>
</dbReference>
<feature type="region of interest" description="Disordered" evidence="9">
    <location>
        <begin position="131"/>
        <end position="152"/>
    </location>
</feature>
<dbReference type="PANTHER" id="PTHR31319:SF39">
    <property type="entry name" value="ZINC FINGER PROTEIN CONSTANS-LIKE 1"/>
    <property type="match status" value="1"/>
</dbReference>
<keyword evidence="13" id="KW-1185">Reference proteome</keyword>
<dbReference type="PROSITE" id="PS50119">
    <property type="entry name" value="ZF_BBOX"/>
    <property type="match status" value="2"/>
</dbReference>
<evidence type="ECO:0000256" key="1">
    <source>
        <dbReference type="ARBA" id="ARBA00004123"/>
    </source>
</evidence>
<evidence type="ECO:0000313" key="13">
    <source>
        <dbReference type="Proteomes" id="UP000634136"/>
    </source>
</evidence>
<accession>A0A835CFA6</accession>
<dbReference type="CDD" id="cd19821">
    <property type="entry name" value="Bbox1_BBX-like"/>
    <property type="match status" value="1"/>
</dbReference>
<feature type="domain" description="B box-type" evidence="10">
    <location>
        <begin position="1"/>
        <end position="47"/>
    </location>
</feature>
<organism evidence="12 13">
    <name type="scientific">Senna tora</name>
    <dbReference type="NCBI Taxonomy" id="362788"/>
    <lineage>
        <taxon>Eukaryota</taxon>
        <taxon>Viridiplantae</taxon>
        <taxon>Streptophyta</taxon>
        <taxon>Embryophyta</taxon>
        <taxon>Tracheophyta</taxon>
        <taxon>Spermatophyta</taxon>
        <taxon>Magnoliopsida</taxon>
        <taxon>eudicotyledons</taxon>
        <taxon>Gunneridae</taxon>
        <taxon>Pentapetalae</taxon>
        <taxon>rosids</taxon>
        <taxon>fabids</taxon>
        <taxon>Fabales</taxon>
        <taxon>Fabaceae</taxon>
        <taxon>Caesalpinioideae</taxon>
        <taxon>Cassia clade</taxon>
        <taxon>Senna</taxon>
    </lineage>
</organism>
<dbReference type="InterPro" id="IPR049808">
    <property type="entry name" value="CONSTANS-like_Bbox1"/>
</dbReference>
<dbReference type="PROSITE" id="PS51017">
    <property type="entry name" value="CCT"/>
    <property type="match status" value="1"/>
</dbReference>
<comment type="subcellular location">
    <subcellularLocation>
        <location evidence="1 8">Nucleus</location>
    </subcellularLocation>
</comment>
<protein>
    <submittedName>
        <fullName evidence="12">Zinc finger protein CONSTANS-LIKE 2</fullName>
    </submittedName>
</protein>
<sequence>MRACDTCKLSPSAVYCHTHSAFLCSPCDAHSHAPHRHHHRHHHRVPLCEACEHAPSAFTCNADAASLCVTCDFHVHAANSIAGRHRRLPVPPLPEAADQAEVEREIDSWLMLNGDGGDDDDDIDDVTKQSSVLLGNSSSTATTTEDDTDHNSVVPTISEARDQQNRMMMMMMMEHHKPPLINYHPSYLRMSVPLPFDISSYKFGRGIQIFPNGPSVSSLLMQPHMMMKRKEGVLKYREKKKSRKFEKRIRYAYRKAYAEKRPRVKGRFVKTQDLTSHS</sequence>
<evidence type="ECO:0000256" key="3">
    <source>
        <dbReference type="ARBA" id="ARBA00022723"/>
    </source>
</evidence>
<reference evidence="12" key="1">
    <citation type="submission" date="2020-09" db="EMBL/GenBank/DDBJ databases">
        <title>Genome-Enabled Discovery of Anthraquinone Biosynthesis in Senna tora.</title>
        <authorList>
            <person name="Kang S.-H."/>
            <person name="Pandey R.P."/>
            <person name="Lee C.-M."/>
            <person name="Sim J.-S."/>
            <person name="Jeong J.-T."/>
            <person name="Choi B.-S."/>
            <person name="Jung M."/>
            <person name="Ginzburg D."/>
            <person name="Zhao K."/>
            <person name="Won S.Y."/>
            <person name="Oh T.-J."/>
            <person name="Yu Y."/>
            <person name="Kim N.-H."/>
            <person name="Lee O.R."/>
            <person name="Lee T.-H."/>
            <person name="Bashyal P."/>
            <person name="Kim T.-S."/>
            <person name="Lee W.-H."/>
            <person name="Kawkins C."/>
            <person name="Kim C.-K."/>
            <person name="Kim J.S."/>
            <person name="Ahn B.O."/>
            <person name="Rhee S.Y."/>
            <person name="Sohng J.K."/>
        </authorList>
    </citation>
    <scope>NUCLEOTIDE SEQUENCE</scope>
    <source>
        <tissue evidence="12">Leaf</tissue>
    </source>
</reference>
<dbReference type="GO" id="GO:0005634">
    <property type="term" value="C:nucleus"/>
    <property type="evidence" value="ECO:0007669"/>
    <property type="project" value="UniProtKB-SubCell"/>
</dbReference>
<keyword evidence="5" id="KW-0862">Zinc</keyword>
<comment type="caution">
    <text evidence="12">The sequence shown here is derived from an EMBL/GenBank/DDBJ whole genome shotgun (WGS) entry which is preliminary data.</text>
</comment>
<evidence type="ECO:0000259" key="10">
    <source>
        <dbReference type="PROSITE" id="PS50119"/>
    </source>
</evidence>
<dbReference type="SMART" id="SM00336">
    <property type="entry name" value="BBOX"/>
    <property type="match status" value="2"/>
</dbReference>
<proteinExistence type="inferred from homology"/>
<keyword evidence="6 8" id="KW-0539">Nucleus</keyword>
<dbReference type="EMBL" id="JAAIUW010000003">
    <property type="protein sequence ID" value="KAF7838575.1"/>
    <property type="molecule type" value="Genomic_DNA"/>
</dbReference>
<dbReference type="OrthoDB" id="153872at2759"/>
<evidence type="ECO:0000256" key="6">
    <source>
        <dbReference type="ARBA" id="ARBA00023242"/>
    </source>
</evidence>
<evidence type="ECO:0000256" key="7">
    <source>
        <dbReference type="PROSITE-ProRule" id="PRU00024"/>
    </source>
</evidence>
<dbReference type="GO" id="GO:0009909">
    <property type="term" value="P:regulation of flower development"/>
    <property type="evidence" value="ECO:0007669"/>
    <property type="project" value="InterPro"/>
</dbReference>
<name>A0A835CFA6_9FABA</name>
<comment type="similarity">
    <text evidence="2">Belongs to the CONSTANS family.</text>
</comment>
<keyword evidence="4 7" id="KW-0863">Zinc-finger</keyword>